<name>A0A7W7KDB8_9SPHN</name>
<accession>A0A7W7KDB8</accession>
<evidence type="ECO:0000313" key="3">
    <source>
        <dbReference type="Proteomes" id="UP000555448"/>
    </source>
</evidence>
<comment type="caution">
    <text evidence="2">The sequence shown here is derived from an EMBL/GenBank/DDBJ whole genome shotgun (WGS) entry which is preliminary data.</text>
</comment>
<dbReference type="AlphaFoldDB" id="A0A7W7KDB8"/>
<evidence type="ECO:0000256" key="1">
    <source>
        <dbReference type="SAM" id="Phobius"/>
    </source>
</evidence>
<dbReference type="RefSeq" id="WP_184250061.1">
    <property type="nucleotide sequence ID" value="NZ_JACHLR010000030.1"/>
</dbReference>
<dbReference type="Proteomes" id="UP000555448">
    <property type="component" value="Unassembled WGS sequence"/>
</dbReference>
<keyword evidence="3" id="KW-1185">Reference proteome</keyword>
<organism evidence="2 3">
    <name type="scientific">Novosphingobium chloroacetimidivorans</name>
    <dbReference type="NCBI Taxonomy" id="1428314"/>
    <lineage>
        <taxon>Bacteria</taxon>
        <taxon>Pseudomonadati</taxon>
        <taxon>Pseudomonadota</taxon>
        <taxon>Alphaproteobacteria</taxon>
        <taxon>Sphingomonadales</taxon>
        <taxon>Sphingomonadaceae</taxon>
        <taxon>Novosphingobium</taxon>
    </lineage>
</organism>
<protein>
    <submittedName>
        <fullName evidence="2">Uncharacterized protein</fullName>
    </submittedName>
</protein>
<gene>
    <name evidence="2" type="ORF">HNO88_004085</name>
</gene>
<feature type="transmembrane region" description="Helical" evidence="1">
    <location>
        <begin position="44"/>
        <end position="64"/>
    </location>
</feature>
<keyword evidence="1" id="KW-0472">Membrane</keyword>
<proteinExistence type="predicted"/>
<dbReference type="EMBL" id="JACHLR010000030">
    <property type="protein sequence ID" value="MBB4860740.1"/>
    <property type="molecule type" value="Genomic_DNA"/>
</dbReference>
<keyword evidence="1" id="KW-1133">Transmembrane helix</keyword>
<reference evidence="2 3" key="1">
    <citation type="submission" date="2020-08" db="EMBL/GenBank/DDBJ databases">
        <title>Functional genomics of gut bacteria from endangered species of beetles.</title>
        <authorList>
            <person name="Carlos-Shanley C."/>
        </authorList>
    </citation>
    <scope>NUCLEOTIDE SEQUENCE [LARGE SCALE GENOMIC DNA]</scope>
    <source>
        <strain evidence="2 3">S00245</strain>
    </source>
</reference>
<evidence type="ECO:0000313" key="2">
    <source>
        <dbReference type="EMBL" id="MBB4860740.1"/>
    </source>
</evidence>
<keyword evidence="1" id="KW-0812">Transmembrane</keyword>
<sequence length="69" mass="7338">MADRVYVAQVLSLLSSMTPSALMAMIFIINVGVAYDVTADPRLLAVDVAGSIFNVWRIAAVLVLRGLAS</sequence>